<keyword evidence="4 7" id="KW-0863">Zinc-finger</keyword>
<dbReference type="OrthoDB" id="20839at2759"/>
<accession>A0A2T2NCM8</accession>
<feature type="compositionally biased region" description="Basic and acidic residues" evidence="8">
    <location>
        <begin position="124"/>
        <end position="136"/>
    </location>
</feature>
<feature type="domain" description="PHD-type" evidence="10">
    <location>
        <begin position="473"/>
        <end position="590"/>
    </location>
</feature>
<protein>
    <recommendedName>
        <fullName evidence="13">PHD finger domain-containing protein</fullName>
    </recommendedName>
</protein>
<evidence type="ECO:0000256" key="4">
    <source>
        <dbReference type="ARBA" id="ARBA00022771"/>
    </source>
</evidence>
<keyword evidence="3" id="KW-0677">Repeat</keyword>
<evidence type="ECO:0008006" key="13">
    <source>
        <dbReference type="Google" id="ProtNLM"/>
    </source>
</evidence>
<dbReference type="InterPro" id="IPR011011">
    <property type="entry name" value="Znf_FYVE_PHD"/>
</dbReference>
<gene>
    <name evidence="11" type="ORF">BS50DRAFT_576976</name>
</gene>
<dbReference type="GO" id="GO:0008270">
    <property type="term" value="F:zinc ion binding"/>
    <property type="evidence" value="ECO:0007669"/>
    <property type="project" value="UniProtKB-KW"/>
</dbReference>
<dbReference type="InterPro" id="IPR050701">
    <property type="entry name" value="Histone_Mod_Regulator"/>
</dbReference>
<dbReference type="EMBL" id="KZ678140">
    <property type="protein sequence ID" value="PSN63183.1"/>
    <property type="molecule type" value="Genomic_DNA"/>
</dbReference>
<evidence type="ECO:0000256" key="7">
    <source>
        <dbReference type="PROSITE-ProRule" id="PRU00146"/>
    </source>
</evidence>
<dbReference type="InterPro" id="IPR019787">
    <property type="entry name" value="Znf_PHD-finger"/>
</dbReference>
<keyword evidence="12" id="KW-1185">Reference proteome</keyword>
<proteinExistence type="predicted"/>
<dbReference type="SMART" id="SM00249">
    <property type="entry name" value="PHD"/>
    <property type="match status" value="2"/>
</dbReference>
<dbReference type="FunFam" id="3.30.40.10:FF:000007">
    <property type="entry name" value="Bromodomain containing 1, isoform CRA_b"/>
    <property type="match status" value="1"/>
</dbReference>
<dbReference type="Pfam" id="PF13832">
    <property type="entry name" value="zf-HC5HC2H_2"/>
    <property type="match status" value="1"/>
</dbReference>
<evidence type="ECO:0000256" key="2">
    <source>
        <dbReference type="ARBA" id="ARBA00022723"/>
    </source>
</evidence>
<dbReference type="PROSITE" id="PS51805">
    <property type="entry name" value="EPHD"/>
    <property type="match status" value="1"/>
</dbReference>
<comment type="subcellular location">
    <subcellularLocation>
        <location evidence="1">Nucleus</location>
    </subcellularLocation>
</comment>
<dbReference type="Pfam" id="PF10513">
    <property type="entry name" value="EPL1"/>
    <property type="match status" value="1"/>
</dbReference>
<dbReference type="InterPro" id="IPR019542">
    <property type="entry name" value="Enhancer_polycomb-like_N"/>
</dbReference>
<evidence type="ECO:0000256" key="3">
    <source>
        <dbReference type="ARBA" id="ARBA00022737"/>
    </source>
</evidence>
<keyword evidence="2" id="KW-0479">Metal-binding</keyword>
<sequence length="1131" mass="124616">MAPIPGTPKQRARASGRPPKRSVSDSAPPLKKRRYIPGGPGGGGRYVDEDGIETPVGGTGPGGYAYTGPRGRIGRLNAEKAGLPLPAPSPSGPHPRPRRERPASGPRSSSAAAVAAAVAQSDGYKPREERGWEEFHPDLDIDADLIVFSADQVDGISPAETIPGTPLTGTGQYAIDSGVSALIDERLRAQQAAQDVADMEINGGPVSSSDLTPLKRRVGRPPRKLDSMLNGLGSPPRPRIAPLPTMNPKEKLNLPKPSCRQVDPFKAYEESEGVKVNYVDRTMANIGYQESEVFNRPEKSLIRVPEGSIEEDLDLKTDGEGGSSAVAVGRVEYDMDEQDDRWLEYLNGQRRDEGVEPIKPAIFEVTITQIEKEWHALEKRIPKPNPKPPQTHRPRSSSAAAVNGEPTGAGDEQDTKCAICDDGDCENTNAIVFCDGCDLAVHQECYGVPFIPEGQWLCRRCQLVGRGIPVSEHPGCIFCPNIDGAFKQTTAMKWAHLLCAMWIPEVSIGNATFQEPVQDVEKVPKTRWKLTCYICKQKMGACIQCGHKSCFEAFHVTCARRARLCLRMKSSQSSNPLDASVLKAFCDRHSPSDWKRENDVEGATADAKAFYRHTMRHVRWGDSQAYALSMGTTQAVPSIEGTDDLDDFIPGTKRKRGVATRSWRLPSGAPVVPQAVYHNVENSLIKFNVRKRKEFVQEACKYWTLKREARRGAALLKRLQLQMEAFSSMEITRRNFAGMGAAGRPRLQRRIEFAEYLEDDMEQLRVLTQKVKEREEEKLKDVMVLKAIVDAIYFPIPPILEPILDRAQSYDGKGVFSEGFSSIQTKLDEKYYTSVQTFSEDMAAVFSSVIGFTTITNVGDAEHQLSGVAHNSLTAEQKEKKKLAKRIIKAIQPLFEDALRKESDLAGRPFERELPDLETLLDQRLGRRPSAAETLQRTMEVESVGTADAEGEPDDELLNGVMAEEVAKDKDAIQHAPTPDENAADHNDGARDDAANEAAIAAQLGQDAMHIATNGEKHDGDAMEVDQVGNGEEKRPAPLTPPRSENDLLAPLKEGGIPWYMEAFDPKGTTVHEERWSGREVLRDMSEELSELDDDELNGLADSEAAQPAGGDVSEDATLGHKARKQRRRYR</sequence>
<dbReference type="SUPFAM" id="SSF57903">
    <property type="entry name" value="FYVE/PHD zinc finger"/>
    <property type="match status" value="1"/>
</dbReference>
<dbReference type="PROSITE" id="PS50016">
    <property type="entry name" value="ZF_PHD_2"/>
    <property type="match status" value="1"/>
</dbReference>
<dbReference type="GO" id="GO:0005634">
    <property type="term" value="C:nucleus"/>
    <property type="evidence" value="ECO:0007669"/>
    <property type="project" value="UniProtKB-SubCell"/>
</dbReference>
<feature type="compositionally biased region" description="Pro residues" evidence="8">
    <location>
        <begin position="85"/>
        <end position="94"/>
    </location>
</feature>
<dbReference type="AlphaFoldDB" id="A0A2T2NCM8"/>
<dbReference type="InterPro" id="IPR034732">
    <property type="entry name" value="EPHD"/>
</dbReference>
<dbReference type="CDD" id="cd15492">
    <property type="entry name" value="PHD_BRPF_JADE_like"/>
    <property type="match status" value="1"/>
</dbReference>
<reference evidence="11 12" key="1">
    <citation type="journal article" date="2018" name="Front. Microbiol.">
        <title>Genome-Wide Analysis of Corynespora cassiicola Leaf Fall Disease Putative Effectors.</title>
        <authorList>
            <person name="Lopez D."/>
            <person name="Ribeiro S."/>
            <person name="Label P."/>
            <person name="Fumanal B."/>
            <person name="Venisse J.S."/>
            <person name="Kohler A."/>
            <person name="de Oliveira R.R."/>
            <person name="Labutti K."/>
            <person name="Lipzen A."/>
            <person name="Lail K."/>
            <person name="Bauer D."/>
            <person name="Ohm R.A."/>
            <person name="Barry K.W."/>
            <person name="Spatafora J."/>
            <person name="Grigoriev I.V."/>
            <person name="Martin F.M."/>
            <person name="Pujade-Renaud V."/>
        </authorList>
    </citation>
    <scope>NUCLEOTIDE SEQUENCE [LARGE SCALE GENOMIC DNA]</scope>
    <source>
        <strain evidence="11 12">Philippines</strain>
    </source>
</reference>
<organism evidence="11 12">
    <name type="scientific">Corynespora cassiicola Philippines</name>
    <dbReference type="NCBI Taxonomy" id="1448308"/>
    <lineage>
        <taxon>Eukaryota</taxon>
        <taxon>Fungi</taxon>
        <taxon>Dikarya</taxon>
        <taxon>Ascomycota</taxon>
        <taxon>Pezizomycotina</taxon>
        <taxon>Dothideomycetes</taxon>
        <taxon>Pleosporomycetidae</taxon>
        <taxon>Pleosporales</taxon>
        <taxon>Corynesporascaceae</taxon>
        <taxon>Corynespora</taxon>
    </lineage>
</organism>
<evidence type="ECO:0000256" key="5">
    <source>
        <dbReference type="ARBA" id="ARBA00022833"/>
    </source>
</evidence>
<evidence type="ECO:0000313" key="12">
    <source>
        <dbReference type="Proteomes" id="UP000240883"/>
    </source>
</evidence>
<evidence type="ECO:0000256" key="1">
    <source>
        <dbReference type="ARBA" id="ARBA00004123"/>
    </source>
</evidence>
<dbReference type="Gene3D" id="3.30.40.10">
    <property type="entry name" value="Zinc/RING finger domain, C3HC4 (zinc finger)"/>
    <property type="match status" value="2"/>
</dbReference>
<keyword evidence="5" id="KW-0862">Zinc</keyword>
<evidence type="ECO:0000259" key="9">
    <source>
        <dbReference type="PROSITE" id="PS50016"/>
    </source>
</evidence>
<feature type="region of interest" description="Disordered" evidence="8">
    <location>
        <begin position="1"/>
        <end position="136"/>
    </location>
</feature>
<dbReference type="InterPro" id="IPR013083">
    <property type="entry name" value="Znf_RING/FYVE/PHD"/>
</dbReference>
<dbReference type="PANTHER" id="PTHR13793:SF107">
    <property type="entry name" value="BROMODOMAIN-CONTAINING PROTEIN HOMOLOG"/>
    <property type="match status" value="1"/>
</dbReference>
<feature type="domain" description="PHD-type" evidence="9">
    <location>
        <begin position="414"/>
        <end position="464"/>
    </location>
</feature>
<evidence type="ECO:0000256" key="6">
    <source>
        <dbReference type="ARBA" id="ARBA00023242"/>
    </source>
</evidence>
<dbReference type="InterPro" id="IPR019786">
    <property type="entry name" value="Zinc_finger_PHD-type_CS"/>
</dbReference>
<dbReference type="STRING" id="1448308.A0A2T2NCM8"/>
<evidence type="ECO:0000313" key="11">
    <source>
        <dbReference type="EMBL" id="PSN63183.1"/>
    </source>
</evidence>
<feature type="region of interest" description="Disordered" evidence="8">
    <location>
        <begin position="379"/>
        <end position="413"/>
    </location>
</feature>
<dbReference type="Pfam" id="PF13831">
    <property type="entry name" value="PHD_2"/>
    <property type="match status" value="1"/>
</dbReference>
<dbReference type="InterPro" id="IPR001965">
    <property type="entry name" value="Znf_PHD"/>
</dbReference>
<dbReference type="FunFam" id="3.30.40.10:FF:000008">
    <property type="entry name" value="Bromodomain containing 1, isoform CRA_a"/>
    <property type="match status" value="1"/>
</dbReference>
<feature type="compositionally biased region" description="Low complexity" evidence="8">
    <location>
        <begin position="103"/>
        <end position="119"/>
    </location>
</feature>
<dbReference type="PANTHER" id="PTHR13793">
    <property type="entry name" value="PHD FINGER PROTEINS"/>
    <property type="match status" value="1"/>
</dbReference>
<feature type="region of interest" description="Disordered" evidence="8">
    <location>
        <begin position="200"/>
        <end position="258"/>
    </location>
</feature>
<evidence type="ECO:0000256" key="8">
    <source>
        <dbReference type="SAM" id="MobiDB-lite"/>
    </source>
</evidence>
<dbReference type="GO" id="GO:0006357">
    <property type="term" value="P:regulation of transcription by RNA polymerase II"/>
    <property type="evidence" value="ECO:0007669"/>
    <property type="project" value="TreeGrafter"/>
</dbReference>
<feature type="region of interest" description="Disordered" evidence="8">
    <location>
        <begin position="1031"/>
        <end position="1050"/>
    </location>
</feature>
<feature type="compositionally biased region" description="Basic residues" evidence="8">
    <location>
        <begin position="1121"/>
        <end position="1131"/>
    </location>
</feature>
<feature type="region of interest" description="Disordered" evidence="8">
    <location>
        <begin position="1092"/>
        <end position="1131"/>
    </location>
</feature>
<dbReference type="Proteomes" id="UP000240883">
    <property type="component" value="Unassembled WGS sequence"/>
</dbReference>
<keyword evidence="6" id="KW-0539">Nucleus</keyword>
<dbReference type="PROSITE" id="PS01359">
    <property type="entry name" value="ZF_PHD_1"/>
    <property type="match status" value="1"/>
</dbReference>
<evidence type="ECO:0000259" key="10">
    <source>
        <dbReference type="PROSITE" id="PS51805"/>
    </source>
</evidence>
<feature type="compositionally biased region" description="Basic residues" evidence="8">
    <location>
        <begin position="10"/>
        <end position="20"/>
    </location>
</feature>
<feature type="region of interest" description="Disordered" evidence="8">
    <location>
        <begin position="922"/>
        <end position="954"/>
    </location>
</feature>
<name>A0A2T2NCM8_CORCC</name>